<feature type="transmembrane region" description="Helical" evidence="6">
    <location>
        <begin position="142"/>
        <end position="161"/>
    </location>
</feature>
<accession>A0AB39VWR5</accession>
<dbReference type="InterPro" id="IPR037185">
    <property type="entry name" value="EmrE-like"/>
</dbReference>
<evidence type="ECO:0000256" key="4">
    <source>
        <dbReference type="ARBA" id="ARBA00022989"/>
    </source>
</evidence>
<evidence type="ECO:0000256" key="1">
    <source>
        <dbReference type="ARBA" id="ARBA00004651"/>
    </source>
</evidence>
<name>A0AB39VWR5_9FLAO</name>
<evidence type="ECO:0000313" key="8">
    <source>
        <dbReference type="EMBL" id="XDU93978.1"/>
    </source>
</evidence>
<feature type="transmembrane region" description="Helical" evidence="6">
    <location>
        <begin position="259"/>
        <end position="278"/>
    </location>
</feature>
<feature type="domain" description="EamA" evidence="7">
    <location>
        <begin position="143"/>
        <end position="274"/>
    </location>
</feature>
<dbReference type="PANTHER" id="PTHR32322">
    <property type="entry name" value="INNER MEMBRANE TRANSPORTER"/>
    <property type="match status" value="1"/>
</dbReference>
<dbReference type="RefSeq" id="WP_369752168.1">
    <property type="nucleotide sequence ID" value="NZ_CP165625.1"/>
</dbReference>
<keyword evidence="4 6" id="KW-1133">Transmembrane helix</keyword>
<evidence type="ECO:0000256" key="6">
    <source>
        <dbReference type="SAM" id="Phobius"/>
    </source>
</evidence>
<feature type="transmembrane region" description="Helical" evidence="6">
    <location>
        <begin position="233"/>
        <end position="253"/>
    </location>
</feature>
<sequence length="287" mass="30272">MKNKLLNIPPIPAVLFAIISVQSGAAIAKTLFPSIGAAGTASLRIGISAIILFAVYRPNLFKITPNQWKIVIPYGLSLGAMNLIFYLAIERIPIGLAVTLEFIGPLVVAVMGSKRLLDYLWVLLAAAGIVLIAPWSDNGIDLLGVLFALLAGALWAAYIVLGGKISKIMKGGEAVATGMLFASILIVPFGILGNGLNNLTPTFLYLGIALALLSSAIPFTLEMKALGQLPARTFSILMSLEPAAASICALIFLQEHLTFNEVLAVIFVVIASVGSTITSKKTTPKID</sequence>
<dbReference type="InterPro" id="IPR050638">
    <property type="entry name" value="AA-Vitamin_Transporters"/>
</dbReference>
<evidence type="ECO:0000256" key="3">
    <source>
        <dbReference type="ARBA" id="ARBA00022692"/>
    </source>
</evidence>
<feature type="transmembrane region" description="Helical" evidence="6">
    <location>
        <begin position="35"/>
        <end position="56"/>
    </location>
</feature>
<evidence type="ECO:0000259" key="7">
    <source>
        <dbReference type="Pfam" id="PF00892"/>
    </source>
</evidence>
<comment type="subcellular location">
    <subcellularLocation>
        <location evidence="1">Cell membrane</location>
        <topology evidence="1">Multi-pass membrane protein</topology>
    </subcellularLocation>
</comment>
<feature type="transmembrane region" description="Helical" evidence="6">
    <location>
        <begin position="94"/>
        <end position="112"/>
    </location>
</feature>
<dbReference type="EMBL" id="CP165625">
    <property type="protein sequence ID" value="XDU93978.1"/>
    <property type="molecule type" value="Genomic_DNA"/>
</dbReference>
<feature type="transmembrane region" description="Helical" evidence="6">
    <location>
        <begin position="203"/>
        <end position="221"/>
    </location>
</feature>
<evidence type="ECO:0000256" key="5">
    <source>
        <dbReference type="ARBA" id="ARBA00023136"/>
    </source>
</evidence>
<evidence type="ECO:0000256" key="2">
    <source>
        <dbReference type="ARBA" id="ARBA00022475"/>
    </source>
</evidence>
<protein>
    <submittedName>
        <fullName evidence="8">DMT family transporter</fullName>
    </submittedName>
</protein>
<keyword evidence="2" id="KW-1003">Cell membrane</keyword>
<proteinExistence type="predicted"/>
<dbReference type="Pfam" id="PF00892">
    <property type="entry name" value="EamA"/>
    <property type="match status" value="1"/>
</dbReference>
<dbReference type="AlphaFoldDB" id="A0AB39VWR5"/>
<dbReference type="InterPro" id="IPR000620">
    <property type="entry name" value="EamA_dom"/>
</dbReference>
<keyword evidence="3 6" id="KW-0812">Transmembrane</keyword>
<dbReference type="GO" id="GO:0005886">
    <property type="term" value="C:plasma membrane"/>
    <property type="evidence" value="ECO:0007669"/>
    <property type="project" value="UniProtKB-SubCell"/>
</dbReference>
<dbReference type="PANTHER" id="PTHR32322:SF18">
    <property type="entry name" value="S-ADENOSYLMETHIONINE_S-ADENOSYLHOMOCYSTEINE TRANSPORTER"/>
    <property type="match status" value="1"/>
</dbReference>
<keyword evidence="5 6" id="KW-0472">Membrane</keyword>
<organism evidence="8">
    <name type="scientific">Flavobacterium sp. WC2409</name>
    <dbReference type="NCBI Taxonomy" id="3234139"/>
    <lineage>
        <taxon>Bacteria</taxon>
        <taxon>Pseudomonadati</taxon>
        <taxon>Bacteroidota</taxon>
        <taxon>Flavobacteriia</taxon>
        <taxon>Flavobacteriales</taxon>
        <taxon>Flavobacteriaceae</taxon>
        <taxon>Flavobacterium</taxon>
    </lineage>
</organism>
<gene>
    <name evidence="8" type="ORF">AB3G34_08740</name>
</gene>
<feature type="transmembrane region" description="Helical" evidence="6">
    <location>
        <begin position="119"/>
        <end position="136"/>
    </location>
</feature>
<feature type="transmembrane region" description="Helical" evidence="6">
    <location>
        <begin position="68"/>
        <end position="88"/>
    </location>
</feature>
<dbReference type="SUPFAM" id="SSF103481">
    <property type="entry name" value="Multidrug resistance efflux transporter EmrE"/>
    <property type="match status" value="2"/>
</dbReference>
<feature type="transmembrane region" description="Helical" evidence="6">
    <location>
        <begin position="173"/>
        <end position="191"/>
    </location>
</feature>
<reference evidence="8" key="1">
    <citation type="submission" date="2024-07" db="EMBL/GenBank/DDBJ databases">
        <authorList>
            <person name="Biller S.J."/>
        </authorList>
    </citation>
    <scope>NUCLEOTIDE SEQUENCE</scope>
    <source>
        <strain evidence="8">WC2409</strain>
    </source>
</reference>